<dbReference type="OrthoDB" id="9779344at2"/>
<dbReference type="HOGENOM" id="CLU_033149_2_3_7"/>
<evidence type="ECO:0000256" key="1">
    <source>
        <dbReference type="SAM" id="MobiDB-lite"/>
    </source>
</evidence>
<evidence type="ECO:0000259" key="2">
    <source>
        <dbReference type="PROSITE" id="PS51411"/>
    </source>
</evidence>
<dbReference type="InterPro" id="IPR047767">
    <property type="entry name" value="PSP1-like"/>
</dbReference>
<dbReference type="STRING" id="573370.DMR_08030"/>
<feature type="domain" description="PSP1 C-terminal" evidence="2">
    <location>
        <begin position="61"/>
        <end position="146"/>
    </location>
</feature>
<feature type="compositionally biased region" description="Basic and acidic residues" evidence="1">
    <location>
        <begin position="394"/>
        <end position="415"/>
    </location>
</feature>
<feature type="compositionally biased region" description="Gly residues" evidence="1">
    <location>
        <begin position="433"/>
        <end position="445"/>
    </location>
</feature>
<evidence type="ECO:0000313" key="3">
    <source>
        <dbReference type="EMBL" id="BAH74294.1"/>
    </source>
</evidence>
<reference evidence="3 4" key="1">
    <citation type="journal article" date="2009" name="Genome Res.">
        <title>Whole genome sequence of Desulfovibrio magneticus strain RS-1 revealed common gene clusters in magnetotactic bacteria.</title>
        <authorList>
            <person name="Nakazawa H."/>
            <person name="Arakaki A."/>
            <person name="Narita-Yamada S."/>
            <person name="Yashiro I."/>
            <person name="Jinno K."/>
            <person name="Aoki N."/>
            <person name="Tsuruyama A."/>
            <person name="Okamura Y."/>
            <person name="Tanikawa S."/>
            <person name="Fujita N."/>
            <person name="Takeyama H."/>
            <person name="Matsunaga T."/>
        </authorList>
    </citation>
    <scope>NUCLEOTIDE SEQUENCE [LARGE SCALE GENOMIC DNA]</scope>
    <source>
        <strain evidence="4">ATCC 700980 / DSM 13731 / RS-1</strain>
    </source>
</reference>
<feature type="compositionally biased region" description="Low complexity" evidence="1">
    <location>
        <begin position="269"/>
        <end position="280"/>
    </location>
</feature>
<feature type="compositionally biased region" description="Basic and acidic residues" evidence="1">
    <location>
        <begin position="281"/>
        <end position="373"/>
    </location>
</feature>
<dbReference type="AlphaFoldDB" id="C4XJT9"/>
<gene>
    <name evidence="3" type="ordered locus">DMR_08030</name>
</gene>
<name>C4XJT9_SOLM1</name>
<organism evidence="3 4">
    <name type="scientific">Solidesulfovibrio magneticus (strain ATCC 700980 / DSM 13731 / RS-1)</name>
    <name type="common">Desulfovibrio magneticus</name>
    <dbReference type="NCBI Taxonomy" id="573370"/>
    <lineage>
        <taxon>Bacteria</taxon>
        <taxon>Pseudomonadati</taxon>
        <taxon>Thermodesulfobacteriota</taxon>
        <taxon>Desulfovibrionia</taxon>
        <taxon>Desulfovibrionales</taxon>
        <taxon>Desulfovibrionaceae</taxon>
        <taxon>Solidesulfovibrio</taxon>
    </lineage>
</organism>
<protein>
    <recommendedName>
        <fullName evidence="2">PSP1 C-terminal domain-containing protein</fullName>
    </recommendedName>
</protein>
<accession>C4XJT9</accession>
<dbReference type="GO" id="GO:0005737">
    <property type="term" value="C:cytoplasm"/>
    <property type="evidence" value="ECO:0007669"/>
    <property type="project" value="TreeGrafter"/>
</dbReference>
<keyword evidence="4" id="KW-1185">Reference proteome</keyword>
<dbReference type="PANTHER" id="PTHR43830">
    <property type="entry name" value="PROTEIN PSP1"/>
    <property type="match status" value="1"/>
</dbReference>
<dbReference type="KEGG" id="dma:DMR_08030"/>
<dbReference type="eggNOG" id="COG1774">
    <property type="taxonomic scope" value="Bacteria"/>
</dbReference>
<evidence type="ECO:0000313" key="4">
    <source>
        <dbReference type="Proteomes" id="UP000009071"/>
    </source>
</evidence>
<dbReference type="PROSITE" id="PS51411">
    <property type="entry name" value="PSP1_C"/>
    <property type="match status" value="1"/>
</dbReference>
<proteinExistence type="predicted"/>
<feature type="compositionally biased region" description="Basic residues" evidence="1">
    <location>
        <begin position="418"/>
        <end position="430"/>
    </location>
</feature>
<dbReference type="RefSeq" id="WP_012750369.1">
    <property type="nucleotide sequence ID" value="NC_012796.1"/>
</dbReference>
<feature type="region of interest" description="Disordered" evidence="1">
    <location>
        <begin position="266"/>
        <end position="477"/>
    </location>
</feature>
<dbReference type="NCBIfam" id="NF041131">
    <property type="entry name" value="RicT_YaaT_fam"/>
    <property type="match status" value="1"/>
</dbReference>
<sequence length="477" mass="53387">MSHILGIKFRDHGQVYYFESGPFVVALGDDVLVQTEQGLGMGHVVAVRDDLPEDAHEGELKPIFRLPTDEDRDTKRENDQLGREAHAWCRKCIETRNLDMKLVDVEVLHDRSKIVFYFTAPGRVDFRELVKDLVKAYHTRIELRQIGVRHETQMLGAIGNCGQICCCRRFMRKFAPVTIKMAKEQNLFLNPTKISGICGRLLCCLSFEQENYEQFQKKCPRVGKKFSTSLGMVKVLRTNLFRETISVLDEVGDEHELTVEEWTQALENRPAPVEPGAEAAEAAKAETPRPEPRRAETGRPPRGESGRGDGRRDARREGGSSSERRDSRRDGGRDGGREQRRDSGRDHGRDGGRESSREGGRDPHREAERRRDTAPAASETDAHTHEAGGQPREPQPRDGLPRDNQPREPQGRDGASRSSRRSRRSGRRPGRPTGPGGPSAPGGDGAPEAPHNPRHRSRRPEGRPQGGKPSREPESGS</sequence>
<dbReference type="PANTHER" id="PTHR43830:SF3">
    <property type="entry name" value="PROTEIN PSP1"/>
    <property type="match status" value="1"/>
</dbReference>
<dbReference type="InterPro" id="IPR007557">
    <property type="entry name" value="PSP1_C"/>
</dbReference>
<dbReference type="Proteomes" id="UP000009071">
    <property type="component" value="Chromosome"/>
</dbReference>
<dbReference type="EMBL" id="AP010904">
    <property type="protein sequence ID" value="BAH74294.1"/>
    <property type="molecule type" value="Genomic_DNA"/>
</dbReference>
<dbReference type="Pfam" id="PF04468">
    <property type="entry name" value="PSP1"/>
    <property type="match status" value="1"/>
</dbReference>